<reference evidence="3 4" key="1">
    <citation type="submission" date="2016-11" db="UniProtKB">
        <authorList>
            <consortium name="WormBaseParasite"/>
        </authorList>
    </citation>
    <scope>IDENTIFICATION</scope>
</reference>
<dbReference type="Proteomes" id="UP000095282">
    <property type="component" value="Unplaced"/>
</dbReference>
<keyword evidence="2" id="KW-1185">Reference proteome</keyword>
<evidence type="ECO:0000313" key="4">
    <source>
        <dbReference type="WBParaSite" id="Csp11.Scaffold630.g19124.t1"/>
    </source>
</evidence>
<evidence type="ECO:0000256" key="1">
    <source>
        <dbReference type="SAM" id="SignalP"/>
    </source>
</evidence>
<dbReference type="WBParaSite" id="Csp11.Scaffold446.g1254.t1">
    <property type="protein sequence ID" value="Csp11.Scaffold446.g1254.t1"/>
    <property type="gene ID" value="Csp11.Scaffold446.g1254"/>
</dbReference>
<feature type="signal peptide" evidence="1">
    <location>
        <begin position="1"/>
        <end position="20"/>
    </location>
</feature>
<protein>
    <submittedName>
        <fullName evidence="4 5">Saposin B-type domain-containing protein</fullName>
    </submittedName>
    <submittedName>
        <fullName evidence="3">Serpentine receptor class gamma</fullName>
    </submittedName>
</protein>
<evidence type="ECO:0000313" key="3">
    <source>
        <dbReference type="WBParaSite" id="Csp11.Scaffold446.g1254.t1"/>
    </source>
</evidence>
<dbReference type="WBParaSite" id="Csp11.Scaffold630.g19124.t1">
    <property type="protein sequence ID" value="Csp11.Scaffold630.g19124.t1"/>
    <property type="gene ID" value="Csp11.Scaffold630.g19124"/>
</dbReference>
<dbReference type="WBParaSite" id="Csp11.Scaffold630.g19125.t1">
    <property type="protein sequence ID" value="Csp11.Scaffold630.g19125.t1"/>
    <property type="gene ID" value="Csp11.Scaffold630.g19125"/>
</dbReference>
<proteinExistence type="predicted"/>
<organism evidence="2 3">
    <name type="scientific">Caenorhabditis tropicalis</name>
    <dbReference type="NCBI Taxonomy" id="1561998"/>
    <lineage>
        <taxon>Eukaryota</taxon>
        <taxon>Metazoa</taxon>
        <taxon>Ecdysozoa</taxon>
        <taxon>Nematoda</taxon>
        <taxon>Chromadorea</taxon>
        <taxon>Rhabditida</taxon>
        <taxon>Rhabditina</taxon>
        <taxon>Rhabditomorpha</taxon>
        <taxon>Rhabditoidea</taxon>
        <taxon>Rhabditidae</taxon>
        <taxon>Peloderinae</taxon>
        <taxon>Caenorhabditis</taxon>
    </lineage>
</organism>
<name>A0A1I7T0J8_9PELO</name>
<dbReference type="AlphaFoldDB" id="A0A1I7T0J8"/>
<evidence type="ECO:0000313" key="2">
    <source>
        <dbReference type="Proteomes" id="UP000095282"/>
    </source>
</evidence>
<sequence>MGKILLLLLLLIAFVATTTGLENNTQADDSLTQQTDVIHEVTYKCDIGKNETEIVDDLIEKISQLIKNINHDRPILDNLVQSMQSQFEMLLIATMDAIVCARCDGVVS</sequence>
<feature type="chain" id="PRO_5009845530" evidence="1">
    <location>
        <begin position="21"/>
        <end position="108"/>
    </location>
</feature>
<evidence type="ECO:0000313" key="5">
    <source>
        <dbReference type="WBParaSite" id="Csp11.Scaffold630.g19125.t1"/>
    </source>
</evidence>
<keyword evidence="1" id="KW-0732">Signal</keyword>
<accession>A0A1I7T0J8</accession>